<dbReference type="PANTHER" id="PTHR11592:SF40">
    <property type="entry name" value="THIOREDOXIN_GLUTATHIONE PEROXIDASE BTUE"/>
    <property type="match status" value="1"/>
</dbReference>
<dbReference type="RefSeq" id="WP_271929839.1">
    <property type="nucleotide sequence ID" value="NZ_JAQNDO010000001.1"/>
</dbReference>
<dbReference type="InterPro" id="IPR000889">
    <property type="entry name" value="Glutathione_peroxidase"/>
</dbReference>
<dbReference type="CDD" id="cd00340">
    <property type="entry name" value="GSH_Peroxidase"/>
    <property type="match status" value="1"/>
</dbReference>
<dbReference type="InterPro" id="IPR013766">
    <property type="entry name" value="Thioredoxin_domain"/>
</dbReference>
<accession>A0ABT5F953</accession>
<keyword evidence="7" id="KW-1185">Reference proteome</keyword>
<dbReference type="PROSITE" id="PS51352">
    <property type="entry name" value="THIOREDOXIN_2"/>
    <property type="match status" value="1"/>
</dbReference>
<keyword evidence="3 4" id="KW-0560">Oxidoreductase</keyword>
<keyword evidence="2 4" id="KW-0575">Peroxidase</keyword>
<gene>
    <name evidence="6" type="ORF">POL67_50670</name>
</gene>
<comment type="caution">
    <text evidence="6">The sequence shown here is derived from an EMBL/GenBank/DDBJ whole genome shotgun (WGS) entry which is preliminary data.</text>
</comment>
<comment type="similarity">
    <text evidence="1 4">Belongs to the glutathione peroxidase family.</text>
</comment>
<dbReference type="PROSITE" id="PS51355">
    <property type="entry name" value="GLUTATHIONE_PEROXID_3"/>
    <property type="match status" value="1"/>
</dbReference>
<dbReference type="Proteomes" id="UP001221411">
    <property type="component" value="Unassembled WGS sequence"/>
</dbReference>
<dbReference type="Gene3D" id="3.40.30.10">
    <property type="entry name" value="Glutaredoxin"/>
    <property type="match status" value="1"/>
</dbReference>
<dbReference type="GO" id="GO:0004601">
    <property type="term" value="F:peroxidase activity"/>
    <property type="evidence" value="ECO:0007669"/>
    <property type="project" value="UniProtKB-KW"/>
</dbReference>
<evidence type="ECO:0000313" key="6">
    <source>
        <dbReference type="EMBL" id="MDC0749697.1"/>
    </source>
</evidence>
<reference evidence="6 7" key="1">
    <citation type="submission" date="2022-11" db="EMBL/GenBank/DDBJ databases">
        <title>Minimal conservation of predation-associated metabolite biosynthetic gene clusters underscores biosynthetic potential of Myxococcota including descriptions for ten novel species: Archangium lansinium sp. nov., Myxococcus landrumus sp. nov., Nannocystis bai.</title>
        <authorList>
            <person name="Ahearne A."/>
            <person name="Stevens C."/>
            <person name="Dowd S."/>
        </authorList>
    </citation>
    <scope>NUCLEOTIDE SEQUENCE [LARGE SCALE GENOMIC DNA]</scope>
    <source>
        <strain evidence="6 7">RJM3</strain>
    </source>
</reference>
<dbReference type="InterPro" id="IPR036249">
    <property type="entry name" value="Thioredoxin-like_sf"/>
</dbReference>
<evidence type="ECO:0000313" key="7">
    <source>
        <dbReference type="Proteomes" id="UP001221411"/>
    </source>
</evidence>
<evidence type="ECO:0000256" key="4">
    <source>
        <dbReference type="RuleBase" id="RU000499"/>
    </source>
</evidence>
<dbReference type="EMBL" id="JAQNDO010000001">
    <property type="protein sequence ID" value="MDC0749697.1"/>
    <property type="molecule type" value="Genomic_DNA"/>
</dbReference>
<evidence type="ECO:0000256" key="1">
    <source>
        <dbReference type="ARBA" id="ARBA00006926"/>
    </source>
</evidence>
<dbReference type="SUPFAM" id="SSF52833">
    <property type="entry name" value="Thioredoxin-like"/>
    <property type="match status" value="1"/>
</dbReference>
<feature type="domain" description="Thioredoxin" evidence="5">
    <location>
        <begin position="1"/>
        <end position="182"/>
    </location>
</feature>
<dbReference type="PANTHER" id="PTHR11592">
    <property type="entry name" value="GLUTATHIONE PEROXIDASE"/>
    <property type="match status" value="1"/>
</dbReference>
<name>A0ABT5F953_9BACT</name>
<evidence type="ECO:0000256" key="3">
    <source>
        <dbReference type="ARBA" id="ARBA00023002"/>
    </source>
</evidence>
<proteinExistence type="inferred from homology"/>
<evidence type="ECO:0000256" key="2">
    <source>
        <dbReference type="ARBA" id="ARBA00022559"/>
    </source>
</evidence>
<dbReference type="PIRSF" id="PIRSF000303">
    <property type="entry name" value="Glutathion_perox"/>
    <property type="match status" value="1"/>
</dbReference>
<dbReference type="Pfam" id="PF00255">
    <property type="entry name" value="GSHPx"/>
    <property type="match status" value="1"/>
</dbReference>
<evidence type="ECO:0000259" key="5">
    <source>
        <dbReference type="PROSITE" id="PS51352"/>
    </source>
</evidence>
<organism evidence="6 7">
    <name type="scientific">Polyangium mundeleinium</name>
    <dbReference type="NCBI Taxonomy" id="2995306"/>
    <lineage>
        <taxon>Bacteria</taxon>
        <taxon>Pseudomonadati</taxon>
        <taxon>Myxococcota</taxon>
        <taxon>Polyangia</taxon>
        <taxon>Polyangiales</taxon>
        <taxon>Polyangiaceae</taxon>
        <taxon>Polyangium</taxon>
    </lineage>
</organism>
<dbReference type="PRINTS" id="PR01011">
    <property type="entry name" value="GLUTPROXDASE"/>
</dbReference>
<protein>
    <recommendedName>
        <fullName evidence="4">Glutathione peroxidase</fullName>
    </recommendedName>
</protein>
<sequence>MASPLERIPVNTIDGRPSSLGAYSGKVRLVVNVASRCGLTPQYTALEALYRKYKDQGLEVLAFPANEFGAQEPGTDAEIQSFCSTSYDVTFPLFSKIVVKGEGQHPLYGALTSAKPEARALPGSDFRARLVGYGIDPGAPHEILWNFEKFLVDRNGEVVDRFSPDVPPDADLLVAAIERALAQT</sequence>